<dbReference type="GO" id="GO:0001666">
    <property type="term" value="P:response to hypoxia"/>
    <property type="evidence" value="ECO:0007669"/>
    <property type="project" value="TreeGrafter"/>
</dbReference>
<protein>
    <recommendedName>
        <fullName evidence="4">diacylglycerol O-acyltransferase</fullName>
        <ecNumber evidence="4">2.3.1.20</ecNumber>
    </recommendedName>
</protein>
<dbReference type="EMBL" id="AP022614">
    <property type="protein sequence ID" value="BBZ45681.1"/>
    <property type="molecule type" value="Genomic_DNA"/>
</dbReference>
<evidence type="ECO:0000256" key="9">
    <source>
        <dbReference type="ARBA" id="ARBA00023315"/>
    </source>
</evidence>
<comment type="pathway">
    <text evidence="2">Lipid metabolism.</text>
</comment>
<feature type="region of interest" description="Disordered" evidence="11">
    <location>
        <begin position="154"/>
        <end position="174"/>
    </location>
</feature>
<dbReference type="GO" id="GO:0019432">
    <property type="term" value="P:triglyceride biosynthetic process"/>
    <property type="evidence" value="ECO:0007669"/>
    <property type="project" value="UniProtKB-UniPathway"/>
</dbReference>
<dbReference type="InterPro" id="IPR023213">
    <property type="entry name" value="CAT-like_dom_sf"/>
</dbReference>
<dbReference type="GO" id="GO:0005886">
    <property type="term" value="C:plasma membrane"/>
    <property type="evidence" value="ECO:0007669"/>
    <property type="project" value="TreeGrafter"/>
</dbReference>
<dbReference type="Proteomes" id="UP000467105">
    <property type="component" value="Chromosome"/>
</dbReference>
<feature type="region of interest" description="Disordered" evidence="11">
    <location>
        <begin position="424"/>
        <end position="458"/>
    </location>
</feature>
<dbReference type="GO" id="GO:0006071">
    <property type="term" value="P:glycerol metabolic process"/>
    <property type="evidence" value="ECO:0007669"/>
    <property type="project" value="UniProtKB-KW"/>
</dbReference>
<evidence type="ECO:0000256" key="1">
    <source>
        <dbReference type="ARBA" id="ARBA00004771"/>
    </source>
</evidence>
<evidence type="ECO:0000256" key="7">
    <source>
        <dbReference type="ARBA" id="ARBA00022798"/>
    </source>
</evidence>
<comment type="catalytic activity">
    <reaction evidence="10">
        <text>an acyl-CoA + a 1,2-diacyl-sn-glycerol = a triacyl-sn-glycerol + CoA</text>
        <dbReference type="Rhea" id="RHEA:10868"/>
        <dbReference type="ChEBI" id="CHEBI:17815"/>
        <dbReference type="ChEBI" id="CHEBI:57287"/>
        <dbReference type="ChEBI" id="CHEBI:58342"/>
        <dbReference type="ChEBI" id="CHEBI:64615"/>
        <dbReference type="EC" id="2.3.1.20"/>
    </reaction>
</comment>
<dbReference type="Pfam" id="PF03007">
    <property type="entry name" value="WS_DGAT_cat"/>
    <property type="match status" value="1"/>
</dbReference>
<comment type="similarity">
    <text evidence="3">Belongs to the long-chain O-acyltransferase family.</text>
</comment>
<sequence>MTQANTLDTAFLQASADHHAGLAVGAVAIVDGTPDYSSLKRLLAQRVQSLPRCTQVLRTSPSGTAWTDSPQFDLAHHVRRVALCRPGGDAELSAAIAFALERPLDPDRPPWECWIIEGLEDAKWAILMKVHHRLADDNSPARLLTRLCDDAETGAAPEADPIEPVPPRPPRRHGLTDALRRASSVAGTVADTLVGAAWPALRTSPAGGATMRRYRTVRVPIADVDRVCRKFGVTADDVALAAITEGFRAVLLQRGEQPRPDSLPTLSPTPARAAMPAYLPVEHDDPVRRLRAVHHRRRARRPGGGLVESALNRLPPLVRGNVLQLLDRLPRGDIVTLATSVAGPRRQLRLMGQTIERLLPLPPTAAQLSNGVAVLNYGDELVFGITADYHAASDVRRLAAGIEIGVARLVALSQDSVLLFAKDRPRKRGTGPGSGATATVRRLGRAHVGAGDRRPAPP</sequence>
<dbReference type="Gene3D" id="3.30.559.10">
    <property type="entry name" value="Chloramphenicol acetyltransferase-like domain"/>
    <property type="match status" value="1"/>
</dbReference>
<keyword evidence="9 14" id="KW-0012">Acyltransferase</keyword>
<evidence type="ECO:0000256" key="4">
    <source>
        <dbReference type="ARBA" id="ARBA00013244"/>
    </source>
</evidence>
<comment type="pathway">
    <text evidence="1">Glycerolipid metabolism; triacylglycerol biosynthesis.</text>
</comment>
<evidence type="ECO:0000256" key="2">
    <source>
        <dbReference type="ARBA" id="ARBA00005189"/>
    </source>
</evidence>
<keyword evidence="5" id="KW-0444">Lipid biosynthesis</keyword>
<evidence type="ECO:0000256" key="8">
    <source>
        <dbReference type="ARBA" id="ARBA00023098"/>
    </source>
</evidence>
<name>A0A7I7YY76_9MYCO</name>
<dbReference type="AlphaFoldDB" id="A0A7I7YY76"/>
<gene>
    <name evidence="14" type="ORF">MPRM_29620</name>
</gene>
<dbReference type="Pfam" id="PF06974">
    <property type="entry name" value="WS_DGAT_C"/>
    <property type="match status" value="1"/>
</dbReference>
<reference evidence="14 15" key="1">
    <citation type="journal article" date="2019" name="Emerg. Microbes Infect.">
        <title>Comprehensive subspecies identification of 175 nontuberculous mycobacteria species based on 7547 genomic profiles.</title>
        <authorList>
            <person name="Matsumoto Y."/>
            <person name="Kinjo T."/>
            <person name="Motooka D."/>
            <person name="Nabeya D."/>
            <person name="Jung N."/>
            <person name="Uechi K."/>
            <person name="Horii T."/>
            <person name="Iida T."/>
            <person name="Fujita J."/>
            <person name="Nakamura S."/>
        </authorList>
    </citation>
    <scope>NUCLEOTIDE SEQUENCE [LARGE SCALE GENOMIC DNA]</scope>
    <source>
        <strain evidence="14 15">JCM 14742</strain>
    </source>
</reference>
<evidence type="ECO:0000256" key="3">
    <source>
        <dbReference type="ARBA" id="ARBA00009587"/>
    </source>
</evidence>
<dbReference type="PANTHER" id="PTHR31650">
    <property type="entry name" value="O-ACYLTRANSFERASE (WSD1-LIKE) FAMILY PROTEIN"/>
    <property type="match status" value="1"/>
</dbReference>
<dbReference type="InterPro" id="IPR009721">
    <property type="entry name" value="O-acyltransferase_WSD1_C"/>
</dbReference>
<dbReference type="OrthoDB" id="9810950at2"/>
<dbReference type="GO" id="GO:0004144">
    <property type="term" value="F:diacylglycerol O-acyltransferase activity"/>
    <property type="evidence" value="ECO:0007669"/>
    <property type="project" value="UniProtKB-EC"/>
</dbReference>
<dbReference type="PANTHER" id="PTHR31650:SF1">
    <property type="entry name" value="WAX ESTER SYNTHASE_DIACYLGLYCEROL ACYLTRANSFERASE 4-RELATED"/>
    <property type="match status" value="1"/>
</dbReference>
<dbReference type="InterPro" id="IPR045034">
    <property type="entry name" value="O-acyltransferase_WSD1-like"/>
</dbReference>
<feature type="domain" description="O-acyltransferase WSD1 C-terminal" evidence="13">
    <location>
        <begin position="275"/>
        <end position="403"/>
    </location>
</feature>
<keyword evidence="6 14" id="KW-0808">Transferase</keyword>
<keyword evidence="7" id="KW-0319">Glycerol metabolism</keyword>
<evidence type="ECO:0000313" key="15">
    <source>
        <dbReference type="Proteomes" id="UP000467105"/>
    </source>
</evidence>
<dbReference type="EC" id="2.3.1.20" evidence="4"/>
<dbReference type="InterPro" id="IPR004255">
    <property type="entry name" value="O-acyltransferase_WSD1_N"/>
</dbReference>
<evidence type="ECO:0000256" key="10">
    <source>
        <dbReference type="ARBA" id="ARBA00048109"/>
    </source>
</evidence>
<dbReference type="GO" id="GO:0071731">
    <property type="term" value="P:response to nitric oxide"/>
    <property type="evidence" value="ECO:0007669"/>
    <property type="project" value="TreeGrafter"/>
</dbReference>
<evidence type="ECO:0000256" key="11">
    <source>
        <dbReference type="SAM" id="MobiDB-lite"/>
    </source>
</evidence>
<evidence type="ECO:0000259" key="12">
    <source>
        <dbReference type="Pfam" id="PF03007"/>
    </source>
</evidence>
<evidence type="ECO:0000256" key="5">
    <source>
        <dbReference type="ARBA" id="ARBA00022516"/>
    </source>
</evidence>
<accession>A0A7I7YY76</accession>
<evidence type="ECO:0000256" key="6">
    <source>
        <dbReference type="ARBA" id="ARBA00022679"/>
    </source>
</evidence>
<organism evidence="14 15">
    <name type="scientific">Mycobacterium parmense</name>
    <dbReference type="NCBI Taxonomy" id="185642"/>
    <lineage>
        <taxon>Bacteria</taxon>
        <taxon>Bacillati</taxon>
        <taxon>Actinomycetota</taxon>
        <taxon>Actinomycetes</taxon>
        <taxon>Mycobacteriales</taxon>
        <taxon>Mycobacteriaceae</taxon>
        <taxon>Mycobacterium</taxon>
        <taxon>Mycobacterium simiae complex</taxon>
    </lineage>
</organism>
<feature type="domain" description="O-acyltransferase WSD1-like N-terminal" evidence="12">
    <location>
        <begin position="6"/>
        <end position="238"/>
    </location>
</feature>
<proteinExistence type="inferred from homology"/>
<dbReference type="GO" id="GO:0051701">
    <property type="term" value="P:biological process involved in interaction with host"/>
    <property type="evidence" value="ECO:0007669"/>
    <property type="project" value="TreeGrafter"/>
</dbReference>
<keyword evidence="8" id="KW-0443">Lipid metabolism</keyword>
<dbReference type="RefSeq" id="WP_085270593.1">
    <property type="nucleotide sequence ID" value="NZ_AP022614.1"/>
</dbReference>
<dbReference type="SUPFAM" id="SSF52777">
    <property type="entry name" value="CoA-dependent acyltransferases"/>
    <property type="match status" value="1"/>
</dbReference>
<keyword evidence="15" id="KW-1185">Reference proteome</keyword>
<evidence type="ECO:0000259" key="13">
    <source>
        <dbReference type="Pfam" id="PF06974"/>
    </source>
</evidence>
<evidence type="ECO:0000313" key="14">
    <source>
        <dbReference type="EMBL" id="BBZ45681.1"/>
    </source>
</evidence>
<dbReference type="UniPathway" id="UPA00282"/>